<dbReference type="InterPro" id="IPR000531">
    <property type="entry name" value="Beta-barrel_TonB"/>
</dbReference>
<evidence type="ECO:0000256" key="9">
    <source>
        <dbReference type="RuleBase" id="RU003357"/>
    </source>
</evidence>
<feature type="signal peptide" evidence="10">
    <location>
        <begin position="1"/>
        <end position="25"/>
    </location>
</feature>
<protein>
    <submittedName>
        <fullName evidence="13">Outer membrane receptor protein involved in Fe transport</fullName>
    </submittedName>
</protein>
<keyword evidence="10" id="KW-0732">Signal</keyword>
<evidence type="ECO:0000256" key="10">
    <source>
        <dbReference type="SAM" id="SignalP"/>
    </source>
</evidence>
<evidence type="ECO:0000256" key="1">
    <source>
        <dbReference type="ARBA" id="ARBA00004571"/>
    </source>
</evidence>
<comment type="similarity">
    <text evidence="8 9">Belongs to the TonB-dependent receptor family.</text>
</comment>
<evidence type="ECO:0000313" key="14">
    <source>
        <dbReference type="Proteomes" id="UP000548867"/>
    </source>
</evidence>
<gene>
    <name evidence="13" type="ORF">GGR38_003088</name>
</gene>
<dbReference type="InterPro" id="IPR012910">
    <property type="entry name" value="Plug_dom"/>
</dbReference>
<evidence type="ECO:0000256" key="7">
    <source>
        <dbReference type="ARBA" id="ARBA00023237"/>
    </source>
</evidence>
<accession>A0A7W6CIM3</accession>
<dbReference type="Pfam" id="PF07715">
    <property type="entry name" value="Plug"/>
    <property type="match status" value="1"/>
</dbReference>
<keyword evidence="4 8" id="KW-0812">Transmembrane</keyword>
<dbReference type="GO" id="GO:0009279">
    <property type="term" value="C:cell outer membrane"/>
    <property type="evidence" value="ECO:0007669"/>
    <property type="project" value="UniProtKB-SubCell"/>
</dbReference>
<keyword evidence="2 8" id="KW-0813">Transport</keyword>
<dbReference type="Pfam" id="PF00593">
    <property type="entry name" value="TonB_dep_Rec_b-barrel"/>
    <property type="match status" value="1"/>
</dbReference>
<feature type="domain" description="TonB-dependent receptor plug" evidence="12">
    <location>
        <begin position="56"/>
        <end position="165"/>
    </location>
</feature>
<keyword evidence="3 8" id="KW-1134">Transmembrane beta strand</keyword>
<feature type="chain" id="PRO_5031501491" evidence="10">
    <location>
        <begin position="26"/>
        <end position="972"/>
    </location>
</feature>
<evidence type="ECO:0000256" key="4">
    <source>
        <dbReference type="ARBA" id="ARBA00022692"/>
    </source>
</evidence>
<comment type="caution">
    <text evidence="13">The sequence shown here is derived from an EMBL/GenBank/DDBJ whole genome shotgun (WGS) entry which is preliminary data.</text>
</comment>
<dbReference type="PANTHER" id="PTHR47234">
    <property type="match status" value="1"/>
</dbReference>
<dbReference type="InterPro" id="IPR036942">
    <property type="entry name" value="Beta-barrel_TonB_sf"/>
</dbReference>
<name>A0A7W6CIM3_9SPHN</name>
<evidence type="ECO:0000313" key="13">
    <source>
        <dbReference type="EMBL" id="MBB3956130.1"/>
    </source>
</evidence>
<evidence type="ECO:0000259" key="11">
    <source>
        <dbReference type="Pfam" id="PF00593"/>
    </source>
</evidence>
<evidence type="ECO:0000259" key="12">
    <source>
        <dbReference type="Pfam" id="PF07715"/>
    </source>
</evidence>
<evidence type="ECO:0000256" key="5">
    <source>
        <dbReference type="ARBA" id="ARBA00023077"/>
    </source>
</evidence>
<dbReference type="EMBL" id="JACIDX010000012">
    <property type="protein sequence ID" value="MBB3956130.1"/>
    <property type="molecule type" value="Genomic_DNA"/>
</dbReference>
<dbReference type="Gene3D" id="2.40.170.20">
    <property type="entry name" value="TonB-dependent receptor, beta-barrel domain"/>
    <property type="match status" value="1"/>
</dbReference>
<comment type="subcellular location">
    <subcellularLocation>
        <location evidence="1 8">Cell outer membrane</location>
        <topology evidence="1 8">Multi-pass membrane protein</topology>
    </subcellularLocation>
</comment>
<keyword evidence="13" id="KW-0675">Receptor</keyword>
<evidence type="ECO:0000256" key="8">
    <source>
        <dbReference type="PROSITE-ProRule" id="PRU01360"/>
    </source>
</evidence>
<evidence type="ECO:0000256" key="2">
    <source>
        <dbReference type="ARBA" id="ARBA00022448"/>
    </source>
</evidence>
<keyword evidence="6 8" id="KW-0472">Membrane</keyword>
<evidence type="ECO:0000256" key="3">
    <source>
        <dbReference type="ARBA" id="ARBA00022452"/>
    </source>
</evidence>
<reference evidence="13 14" key="1">
    <citation type="submission" date="2020-08" db="EMBL/GenBank/DDBJ databases">
        <title>Genomic Encyclopedia of Type Strains, Phase IV (KMG-IV): sequencing the most valuable type-strain genomes for metagenomic binning, comparative biology and taxonomic classification.</title>
        <authorList>
            <person name="Goeker M."/>
        </authorList>
    </citation>
    <scope>NUCLEOTIDE SEQUENCE [LARGE SCALE GENOMIC DNA]</scope>
    <source>
        <strain evidence="13 14">DSM 27057</strain>
    </source>
</reference>
<keyword evidence="7 8" id="KW-0998">Cell outer membrane</keyword>
<dbReference type="AlphaFoldDB" id="A0A7W6CIM3"/>
<dbReference type="PANTHER" id="PTHR47234:SF2">
    <property type="entry name" value="TONB-DEPENDENT RECEPTOR"/>
    <property type="match status" value="1"/>
</dbReference>
<proteinExistence type="inferred from homology"/>
<dbReference type="InterPro" id="IPR039426">
    <property type="entry name" value="TonB-dep_rcpt-like"/>
</dbReference>
<keyword evidence="14" id="KW-1185">Reference proteome</keyword>
<organism evidence="13 14">
    <name type="scientific">Novosphingobium sediminicola</name>
    <dbReference type="NCBI Taxonomy" id="563162"/>
    <lineage>
        <taxon>Bacteria</taxon>
        <taxon>Pseudomonadati</taxon>
        <taxon>Pseudomonadota</taxon>
        <taxon>Alphaproteobacteria</taxon>
        <taxon>Sphingomonadales</taxon>
        <taxon>Sphingomonadaceae</taxon>
        <taxon>Novosphingobium</taxon>
    </lineage>
</organism>
<dbReference type="Gene3D" id="2.170.130.10">
    <property type="entry name" value="TonB-dependent receptor, plug domain"/>
    <property type="match status" value="1"/>
</dbReference>
<dbReference type="SUPFAM" id="SSF56935">
    <property type="entry name" value="Porins"/>
    <property type="match status" value="1"/>
</dbReference>
<sequence length="972" mass="102527">MRGSILASASSLCLGLLLMPQTGWAQTGDTPQANGAEAIVVTGSRIARRDYVAQSPIVTTSRQMIENTGTATIDAALLQMPQFQPGTGGFTNSSSGGAGIGQSTLNLRGLTAVRTLVLLDGRRLQPGNASNVIDINSLPTSAISGTEVITGGASATYGSDAIAGVVNFKLYHSFQGLRIDGQSGISERGDASSKQISAITGTKFADGKGSIMLAGEYSDRGGLTYRDRPFSTPSGSYNATLPNAAYVVSGSNLPSQAAVNAVYANYGVPAGAVARTVQQGVNGDGTLFVNNTANAYNYRADNAPCMYQSGTLVRYDGLCTNTLQLPLTRYAFLGRAEYEVSPSLKLFVQGQFARSISVAQGSHPQLASAGSSSFTIPMSNPFIPADLRTLLLSRPNPTATFEITKRITDGGVRHYRDVSDTYQIVAGAEGVIPGINWNFELYGSHGRTSFSDTSYDGSYSLSAIRQLVNAADGGASQCTGGLNLFSNAPISASCLSFIQRKTLSKTSIGQDELAANVTGSLFKLPAGDVKVALSGNYRSNTFTSDPDPLLQIGDIAAVNGIPAIRGNTKVSEAAIEVLVPVLSDLPLIKALNFTGGYRYSHYNLFGGVSTYKLSADWRIADPLLLRGGYQKAVRAPNIGELFLPASAGVANLGTLGDPCTAGSSYRTGANAASVRSLCIASGVPSSLVDSFNGAAAIPATTQGNVNLRPEKADSYTFGAVFQPTFAGTAFRRMNLSVDYYRMNINQAISTIDVPTSIAKCFNSDGSNPTYDANNLYCQNVVRNSSTGQISNSYQALLNIGAIKTAGIDVAFDWSIPFEALKMGPGSFDVNFTLNYLDTFKIQASPNSPFQEAAGTIVGPSSTGQSYAKWKYSGTFMANRGKASLGLRWRHISSFKDSSAITNPATTVPGTPAYDYFDIIGRLKVNDRFELRGGITNVGDRNPPAVQGTSGMTNMGIYDVIRRSFYLGFKATL</sequence>
<dbReference type="InterPro" id="IPR037066">
    <property type="entry name" value="Plug_dom_sf"/>
</dbReference>
<keyword evidence="5 9" id="KW-0798">TonB box</keyword>
<dbReference type="PROSITE" id="PS52016">
    <property type="entry name" value="TONB_DEPENDENT_REC_3"/>
    <property type="match status" value="1"/>
</dbReference>
<feature type="domain" description="TonB-dependent receptor-like beta-barrel" evidence="11">
    <location>
        <begin position="441"/>
        <end position="937"/>
    </location>
</feature>
<evidence type="ECO:0000256" key="6">
    <source>
        <dbReference type="ARBA" id="ARBA00023136"/>
    </source>
</evidence>
<dbReference type="RefSeq" id="WP_183627058.1">
    <property type="nucleotide sequence ID" value="NZ_JACIDX010000012.1"/>
</dbReference>
<dbReference type="Proteomes" id="UP000548867">
    <property type="component" value="Unassembled WGS sequence"/>
</dbReference>